<proteinExistence type="predicted"/>
<evidence type="ECO:0000313" key="1">
    <source>
        <dbReference type="EMBL" id="GGE01940.1"/>
    </source>
</evidence>
<dbReference type="Proteomes" id="UP000619041">
    <property type="component" value="Unassembled WGS sequence"/>
</dbReference>
<accession>A0ABQ1S9V7</accession>
<name>A0ABQ1S9V7_9SPHN</name>
<comment type="caution">
    <text evidence="1">The sequence shown here is derived from an EMBL/GenBank/DDBJ whole genome shotgun (WGS) entry which is preliminary data.</text>
</comment>
<protein>
    <recommendedName>
        <fullName evidence="3">DUF2793 domain-containing protein</fullName>
    </recommendedName>
</protein>
<keyword evidence="2" id="KW-1185">Reference proteome</keyword>
<dbReference type="RefSeq" id="WP_188645177.1">
    <property type="nucleotide sequence ID" value="NZ_BMKL01000001.1"/>
</dbReference>
<gene>
    <name evidence="1" type="ORF">GCM10011515_22020</name>
</gene>
<evidence type="ECO:0008006" key="3">
    <source>
        <dbReference type="Google" id="ProtNLM"/>
    </source>
</evidence>
<organism evidence="1 2">
    <name type="scientific">Tsuneonella deserti</name>
    <dbReference type="NCBI Taxonomy" id="2035528"/>
    <lineage>
        <taxon>Bacteria</taxon>
        <taxon>Pseudomonadati</taxon>
        <taxon>Pseudomonadota</taxon>
        <taxon>Alphaproteobacteria</taxon>
        <taxon>Sphingomonadales</taxon>
        <taxon>Erythrobacteraceae</taxon>
        <taxon>Tsuneonella</taxon>
    </lineage>
</organism>
<evidence type="ECO:0000313" key="2">
    <source>
        <dbReference type="Proteomes" id="UP000619041"/>
    </source>
</evidence>
<dbReference type="Pfam" id="PF10983">
    <property type="entry name" value="DUF2793"/>
    <property type="match status" value="1"/>
</dbReference>
<reference evidence="2" key="1">
    <citation type="journal article" date="2019" name="Int. J. Syst. Evol. Microbiol.">
        <title>The Global Catalogue of Microorganisms (GCM) 10K type strain sequencing project: providing services to taxonomists for standard genome sequencing and annotation.</title>
        <authorList>
            <consortium name="The Broad Institute Genomics Platform"/>
            <consortium name="The Broad Institute Genome Sequencing Center for Infectious Disease"/>
            <person name="Wu L."/>
            <person name="Ma J."/>
        </authorList>
    </citation>
    <scope>NUCLEOTIDE SEQUENCE [LARGE SCALE GENOMIC DNA]</scope>
    <source>
        <strain evidence="2">CGMCC 1.15959</strain>
    </source>
</reference>
<dbReference type="EMBL" id="BMKL01000001">
    <property type="protein sequence ID" value="GGE01940.1"/>
    <property type="molecule type" value="Genomic_DNA"/>
</dbReference>
<sequence length="152" mass="16204">MTDPLIYTSATPRHSLPLLFVGQAQKEASVNDAHALADILLHPSVEGELADPPADPADGQCWLVGTGASGAFEGREQCLASYQAGTWVFAKPCDGMVIFDRQTSQFLPYLGGWQRETAPAQPQGGDVVDVEARATIATLVELLSRMGILPPE</sequence>
<dbReference type="InterPro" id="IPR021251">
    <property type="entry name" value="DUF2793"/>
</dbReference>